<dbReference type="Pfam" id="PF00850">
    <property type="entry name" value="Hist_deacetyl"/>
    <property type="match status" value="1"/>
</dbReference>
<dbReference type="GO" id="GO:0040029">
    <property type="term" value="P:epigenetic regulation of gene expression"/>
    <property type="evidence" value="ECO:0007669"/>
    <property type="project" value="TreeGrafter"/>
</dbReference>
<sequence length="347" mass="35762">MLLFTSAACEKHANANSSVEVPSRYPAMLAGIESARALGAKVERRAFESATEGELLAVHDRDYLRLLRETSAAGGGHLDADTAVNGRSWEATLAASGAAAAAVEAALDGAASLALVRPPGHHAGPGYAMGFCLTNHAAHAAAHALRLGVRRVAVLDWDVHHGNGTQDVFYARDDVLYLSVHRGGFFYPGTGRVGETGAGAGEGFTANAPLPARSGEAVFTAALEGIFARILREYEPEVIVVSAGFDAHALDPLGGMELPSAAFGRFAAGLAGLAREIGAAPPALITEGGYSPRALTESVAATVVGAESRDGSWSRSGGGPVGGYGSLPRPVEEARRALAVHWPGLRR</sequence>
<dbReference type="InterPro" id="IPR023696">
    <property type="entry name" value="Ureohydrolase_dom_sf"/>
</dbReference>
<evidence type="ECO:0000313" key="5">
    <source>
        <dbReference type="Proteomes" id="UP000025229"/>
    </source>
</evidence>
<accession>A0A023X717</accession>
<reference evidence="4" key="2">
    <citation type="submission" date="2023-11" db="EMBL/GenBank/DDBJ databases">
        <title>MicrobeMod: A computational toolkit for identifying prokaryotic methylation and restriction-modification with nanopore sequencing.</title>
        <authorList>
            <person name="Crits-Christoph A."/>
            <person name="Kang S.C."/>
            <person name="Lee H."/>
            <person name="Ostrov N."/>
        </authorList>
    </citation>
    <scope>NUCLEOTIDE SEQUENCE</scope>
    <source>
        <strain evidence="4">ATCC 51242</strain>
    </source>
</reference>
<dbReference type="EMBL" id="JAWXXX010000001">
    <property type="protein sequence ID" value="MDX5892464.1"/>
    <property type="molecule type" value="Genomic_DNA"/>
</dbReference>
<dbReference type="RefSeq" id="WP_051589821.1">
    <property type="nucleotide sequence ID" value="NZ_CP007514.1"/>
</dbReference>
<dbReference type="InterPro" id="IPR000286">
    <property type="entry name" value="HDACs"/>
</dbReference>
<dbReference type="SUPFAM" id="SSF52768">
    <property type="entry name" value="Arginase/deacetylase"/>
    <property type="match status" value="1"/>
</dbReference>
<evidence type="ECO:0000313" key="4">
    <source>
        <dbReference type="EMBL" id="MDX5892464.1"/>
    </source>
</evidence>
<name>A0A023X717_RUBRA</name>
<keyword evidence="5" id="KW-1185">Reference proteome</keyword>
<dbReference type="AlphaFoldDB" id="A0A023X717"/>
<dbReference type="EMBL" id="CP007514">
    <property type="protein sequence ID" value="AHY47825.1"/>
    <property type="molecule type" value="Genomic_DNA"/>
</dbReference>
<evidence type="ECO:0000313" key="3">
    <source>
        <dbReference type="EMBL" id="AHY47825.1"/>
    </source>
</evidence>
<evidence type="ECO:0000259" key="2">
    <source>
        <dbReference type="Pfam" id="PF00850"/>
    </source>
</evidence>
<dbReference type="GO" id="GO:0004407">
    <property type="term" value="F:histone deacetylase activity"/>
    <property type="evidence" value="ECO:0007669"/>
    <property type="project" value="TreeGrafter"/>
</dbReference>
<proteinExistence type="inferred from homology"/>
<gene>
    <name evidence="3" type="ORF">RradSPS_2542</name>
    <name evidence="4" type="ORF">SIL72_00340</name>
</gene>
<dbReference type="Gene3D" id="3.40.800.20">
    <property type="entry name" value="Histone deacetylase domain"/>
    <property type="match status" value="1"/>
</dbReference>
<comment type="similarity">
    <text evidence="1">Belongs to the histone deacetylase family.</text>
</comment>
<dbReference type="KEGG" id="rrd:RradSPS_2542"/>
<dbReference type="InterPro" id="IPR037138">
    <property type="entry name" value="His_deacetylse_dom_sf"/>
</dbReference>
<dbReference type="InterPro" id="IPR023801">
    <property type="entry name" value="His_deacetylse_dom"/>
</dbReference>
<reference evidence="3 5" key="1">
    <citation type="submission" date="2014-03" db="EMBL/GenBank/DDBJ databases">
        <title>Complete genome sequence of the Radio-Resistant Rubrobacter radiotolerans RSPS-4.</title>
        <authorList>
            <person name="Egas C.C."/>
            <person name="Barroso C.C."/>
            <person name="Froufe H.J.C."/>
            <person name="Pacheco J.J."/>
            <person name="Albuquerque L.L."/>
            <person name="da Costa M.M.S."/>
        </authorList>
    </citation>
    <scope>NUCLEOTIDE SEQUENCE [LARGE SCALE GENOMIC DNA]</scope>
    <source>
        <strain evidence="3 5">RSPS-4</strain>
    </source>
</reference>
<dbReference type="PRINTS" id="PR01270">
    <property type="entry name" value="HDASUPER"/>
</dbReference>
<dbReference type="Proteomes" id="UP000025229">
    <property type="component" value="Chromosome"/>
</dbReference>
<dbReference type="OrthoDB" id="9808367at2"/>
<dbReference type="PANTHER" id="PTHR10625:SF10">
    <property type="entry name" value="HISTONE DEACETYLASE HDAC1"/>
    <property type="match status" value="1"/>
</dbReference>
<organism evidence="3 5">
    <name type="scientific">Rubrobacter radiotolerans</name>
    <name type="common">Arthrobacter radiotolerans</name>
    <dbReference type="NCBI Taxonomy" id="42256"/>
    <lineage>
        <taxon>Bacteria</taxon>
        <taxon>Bacillati</taxon>
        <taxon>Actinomycetota</taxon>
        <taxon>Rubrobacteria</taxon>
        <taxon>Rubrobacterales</taxon>
        <taxon>Rubrobacteraceae</taxon>
        <taxon>Rubrobacter</taxon>
    </lineage>
</organism>
<dbReference type="CDD" id="cd09992">
    <property type="entry name" value="HDAC_classII"/>
    <property type="match status" value="1"/>
</dbReference>
<dbReference type="STRING" id="42256.RradSPS_2542"/>
<protein>
    <submittedName>
        <fullName evidence="3 4">Deacetylase</fullName>
    </submittedName>
</protein>
<feature type="domain" description="Histone deacetylase" evidence="2">
    <location>
        <begin position="19"/>
        <end position="303"/>
    </location>
</feature>
<dbReference type="HOGENOM" id="CLU_007727_8_2_11"/>
<evidence type="ECO:0000256" key="1">
    <source>
        <dbReference type="ARBA" id="ARBA00005947"/>
    </source>
</evidence>
<dbReference type="Proteomes" id="UP001281130">
    <property type="component" value="Unassembled WGS sequence"/>
</dbReference>
<dbReference type="PANTHER" id="PTHR10625">
    <property type="entry name" value="HISTONE DEACETYLASE HDAC1-RELATED"/>
    <property type="match status" value="1"/>
</dbReference>
<dbReference type="eggNOG" id="COG0123">
    <property type="taxonomic scope" value="Bacteria"/>
</dbReference>